<feature type="transmembrane region" description="Helical" evidence="5">
    <location>
        <begin position="31"/>
        <end position="50"/>
    </location>
</feature>
<dbReference type="InterPro" id="IPR006977">
    <property type="entry name" value="Yip1_dom"/>
</dbReference>
<feature type="transmembrane region" description="Helical" evidence="5">
    <location>
        <begin position="70"/>
        <end position="88"/>
    </location>
</feature>
<comment type="caution">
    <text evidence="7">The sequence shown here is derived from an EMBL/GenBank/DDBJ whole genome shotgun (WGS) entry which is preliminary data.</text>
</comment>
<organism evidence="7 8">
    <name type="scientific">Paenibacillus paeoniae</name>
    <dbReference type="NCBI Taxonomy" id="2292705"/>
    <lineage>
        <taxon>Bacteria</taxon>
        <taxon>Bacillati</taxon>
        <taxon>Bacillota</taxon>
        <taxon>Bacilli</taxon>
        <taxon>Bacillales</taxon>
        <taxon>Paenibacillaceae</taxon>
        <taxon>Paenibacillus</taxon>
    </lineage>
</organism>
<evidence type="ECO:0000313" key="7">
    <source>
        <dbReference type="EMBL" id="REK75227.1"/>
    </source>
</evidence>
<keyword evidence="3 5" id="KW-1133">Transmembrane helix</keyword>
<evidence type="ECO:0000256" key="1">
    <source>
        <dbReference type="ARBA" id="ARBA00004141"/>
    </source>
</evidence>
<evidence type="ECO:0000259" key="6">
    <source>
        <dbReference type="Pfam" id="PF04893"/>
    </source>
</evidence>
<sequence>MSMELLKQSFYVIFHPFNGFWELKNENKGRLTLALSLLFLLAISNILNRQLAGFHVNFNRLSDLNSIEELQFVILPFVLWCVANWSLTTLMDGEGKFRDIVIATGYSLLPFILIYIPLTIISNFITLKEATFYYLMQNIAFIWFIFLLFVGTMNAHQYTAGKTVVTMLLTLVVMGIIVFLGLLFFSLVQQITNFITTIYYELIFRV</sequence>
<feature type="transmembrane region" description="Helical" evidence="5">
    <location>
        <begin position="131"/>
        <end position="152"/>
    </location>
</feature>
<keyword evidence="8" id="KW-1185">Reference proteome</keyword>
<gene>
    <name evidence="7" type="ORF">DX130_14080</name>
</gene>
<dbReference type="AlphaFoldDB" id="A0A371PGY5"/>
<feature type="transmembrane region" description="Helical" evidence="5">
    <location>
        <begin position="100"/>
        <end position="125"/>
    </location>
</feature>
<evidence type="ECO:0000256" key="2">
    <source>
        <dbReference type="ARBA" id="ARBA00022692"/>
    </source>
</evidence>
<name>A0A371PGY5_9BACL</name>
<dbReference type="Proteomes" id="UP000261905">
    <property type="component" value="Unassembled WGS sequence"/>
</dbReference>
<evidence type="ECO:0000313" key="8">
    <source>
        <dbReference type="Proteomes" id="UP000261905"/>
    </source>
</evidence>
<evidence type="ECO:0000256" key="3">
    <source>
        <dbReference type="ARBA" id="ARBA00022989"/>
    </source>
</evidence>
<dbReference type="OrthoDB" id="359441at2"/>
<proteinExistence type="predicted"/>
<dbReference type="GO" id="GO:0016020">
    <property type="term" value="C:membrane"/>
    <property type="evidence" value="ECO:0007669"/>
    <property type="project" value="UniProtKB-SubCell"/>
</dbReference>
<dbReference type="EMBL" id="QUBQ01000002">
    <property type="protein sequence ID" value="REK75227.1"/>
    <property type="molecule type" value="Genomic_DNA"/>
</dbReference>
<keyword evidence="4 5" id="KW-0472">Membrane</keyword>
<feature type="transmembrane region" description="Helical" evidence="5">
    <location>
        <begin position="164"/>
        <end position="188"/>
    </location>
</feature>
<evidence type="ECO:0000256" key="4">
    <source>
        <dbReference type="ARBA" id="ARBA00023136"/>
    </source>
</evidence>
<keyword evidence="2 5" id="KW-0812">Transmembrane</keyword>
<feature type="domain" description="Yip1" evidence="6">
    <location>
        <begin position="11"/>
        <end position="180"/>
    </location>
</feature>
<accession>A0A371PGY5</accession>
<dbReference type="Pfam" id="PF04893">
    <property type="entry name" value="Yip1"/>
    <property type="match status" value="1"/>
</dbReference>
<dbReference type="RefSeq" id="WP_116047192.1">
    <property type="nucleotide sequence ID" value="NZ_QUBQ01000002.1"/>
</dbReference>
<comment type="subcellular location">
    <subcellularLocation>
        <location evidence="1">Membrane</location>
        <topology evidence="1">Multi-pass membrane protein</topology>
    </subcellularLocation>
</comment>
<reference evidence="7 8" key="1">
    <citation type="submission" date="2018-08" db="EMBL/GenBank/DDBJ databases">
        <title>Paenibacillus sp. M4BSY-1, whole genome shotgun sequence.</title>
        <authorList>
            <person name="Tuo L."/>
        </authorList>
    </citation>
    <scope>NUCLEOTIDE SEQUENCE [LARGE SCALE GENOMIC DNA]</scope>
    <source>
        <strain evidence="7 8">M4BSY-1</strain>
    </source>
</reference>
<protein>
    <submittedName>
        <fullName evidence="7">YIP1 family protein</fullName>
    </submittedName>
</protein>
<evidence type="ECO:0000256" key="5">
    <source>
        <dbReference type="SAM" id="Phobius"/>
    </source>
</evidence>